<reference evidence="2 3" key="1">
    <citation type="submission" date="2017-08" db="EMBL/GenBank/DDBJ databases">
        <title>WGS of Clinical strains of the CDC Group NO-1 linked to zoonotic infections in humans.</title>
        <authorList>
            <person name="Bernier A.-M."/>
            <person name="Bernard K."/>
        </authorList>
    </citation>
    <scope>NUCLEOTIDE SEQUENCE [LARGE SCALE GENOMIC DNA]</scope>
    <source>
        <strain evidence="2 3">NML91-0035</strain>
    </source>
</reference>
<dbReference type="Proteomes" id="UP000217780">
    <property type="component" value="Unassembled WGS sequence"/>
</dbReference>
<evidence type="ECO:0000256" key="1">
    <source>
        <dbReference type="SAM" id="MobiDB-lite"/>
    </source>
</evidence>
<proteinExistence type="predicted"/>
<gene>
    <name evidence="2" type="ORF">CLI92_11715</name>
</gene>
<evidence type="ECO:0000313" key="2">
    <source>
        <dbReference type="EMBL" id="PAX15842.1"/>
    </source>
</evidence>
<feature type="compositionally biased region" description="Pro residues" evidence="1">
    <location>
        <begin position="33"/>
        <end position="47"/>
    </location>
</feature>
<dbReference type="AlphaFoldDB" id="A0A2A2T2T4"/>
<feature type="region of interest" description="Disordered" evidence="1">
    <location>
        <begin position="24"/>
        <end position="49"/>
    </location>
</feature>
<protein>
    <submittedName>
        <fullName evidence="2">Uncharacterized protein</fullName>
    </submittedName>
</protein>
<dbReference type="RefSeq" id="WP_095542980.1">
    <property type="nucleotide sequence ID" value="NZ_NSJC01000015.1"/>
</dbReference>
<dbReference type="GeneID" id="93875086"/>
<organism evidence="2 3">
    <name type="scientific">Vandammella animalimorsus</name>
    <dbReference type="NCBI Taxonomy" id="2029117"/>
    <lineage>
        <taxon>Bacteria</taxon>
        <taxon>Pseudomonadati</taxon>
        <taxon>Pseudomonadota</taxon>
        <taxon>Betaproteobacteria</taxon>
        <taxon>Burkholderiales</taxon>
        <taxon>Comamonadaceae</taxon>
        <taxon>Vandammella</taxon>
    </lineage>
</organism>
<comment type="caution">
    <text evidence="2">The sequence shown here is derived from an EMBL/GenBank/DDBJ whole genome shotgun (WGS) entry which is preliminary data.</text>
</comment>
<dbReference type="EMBL" id="NTBI01000012">
    <property type="protein sequence ID" value="PAX15842.1"/>
    <property type="molecule type" value="Genomic_DNA"/>
</dbReference>
<accession>A0A2A2T2T4</accession>
<sequence length="428" mass="45923">MHSNFSWPWATLIAIALTACGGGSDVSDTTAPSPAPPPAPAPAPVPPGGLEVVLGNTALPQPYCQQPDIEGEGQRTQLAGTIDRMVFFDGQLLLLDNHYPQGMCPQPQQNSYIRRVRDGLPEALVRGGGYATAGQQYVIYGHAGGLYRDGSGQWHVLSHSDAMPMDNQWRMVDAQWPFGVGAAQHFRYHNGPGIVAYDPAQSFVGLQRVAGETPAPPLGRPAITPRLQDGQGHAAAFYAPHALAVRQDGLKFFIDAGRLRTVDAALNVQTLDHASLGIRGALLDLTADAQGRIHALAQEGQGAYAWHRLDDGRVQRFAISDGIDATHASISATGTALYVALRQQSANLRDPWRVDWSSIYRVTPDGVQVVVGGPDIPQQAAQYLAQPRQYRLPSVRHIALSPDAQHLYIALPKAVLRLKLDGAAAGQP</sequence>
<dbReference type="SUPFAM" id="SSF101898">
    <property type="entry name" value="NHL repeat"/>
    <property type="match status" value="1"/>
</dbReference>
<name>A0A2A2T2T4_9BURK</name>
<evidence type="ECO:0000313" key="3">
    <source>
        <dbReference type="Proteomes" id="UP000217780"/>
    </source>
</evidence>